<reference evidence="2 3" key="1">
    <citation type="submission" date="2024-10" db="EMBL/GenBank/DDBJ databases">
        <title>The Natural Products Discovery Center: Release of the First 8490 Sequenced Strains for Exploring Actinobacteria Biosynthetic Diversity.</title>
        <authorList>
            <person name="Kalkreuter E."/>
            <person name="Kautsar S.A."/>
            <person name="Yang D."/>
            <person name="Bader C.D."/>
            <person name="Teijaro C.N."/>
            <person name="Fluegel L."/>
            <person name="Davis C.M."/>
            <person name="Simpson J.R."/>
            <person name="Lauterbach L."/>
            <person name="Steele A.D."/>
            <person name="Gui C."/>
            <person name="Meng S."/>
            <person name="Li G."/>
            <person name="Viehrig K."/>
            <person name="Ye F."/>
            <person name="Su P."/>
            <person name="Kiefer A.F."/>
            <person name="Nichols A."/>
            <person name="Cepeda A.J."/>
            <person name="Yan W."/>
            <person name="Fan B."/>
            <person name="Jiang Y."/>
            <person name="Adhikari A."/>
            <person name="Zheng C.-J."/>
            <person name="Schuster L."/>
            <person name="Cowan T.M."/>
            <person name="Smanski M.J."/>
            <person name="Chevrette M.G."/>
            <person name="De Carvalho L.P.S."/>
            <person name="Shen B."/>
        </authorList>
    </citation>
    <scope>NUCLEOTIDE SEQUENCE [LARGE SCALE GENOMIC DNA]</scope>
    <source>
        <strain evidence="2 3">NPDC001650</strain>
    </source>
</reference>
<dbReference type="EMBL" id="JBIAUT010000001">
    <property type="protein sequence ID" value="MFF4215431.1"/>
    <property type="molecule type" value="Genomic_DNA"/>
</dbReference>
<evidence type="ECO:0000313" key="3">
    <source>
        <dbReference type="Proteomes" id="UP001602123"/>
    </source>
</evidence>
<sequence length="109" mass="11492">MNLRVSANKCKYAVVALLSASALAVGWPAQAATGTFTYTAIDGKTYQITNPVGGKCYALPSPTQGNENNQTDAPVYLFPDTACKFQQLGVVMPGQTGNIQRAQSTLFTG</sequence>
<evidence type="ECO:0000313" key="2">
    <source>
        <dbReference type="EMBL" id="MFF4215431.1"/>
    </source>
</evidence>
<feature type="chain" id="PRO_5045773446" evidence="1">
    <location>
        <begin position="32"/>
        <end position="109"/>
    </location>
</feature>
<dbReference type="RefSeq" id="WP_388624217.1">
    <property type="nucleotide sequence ID" value="NZ_JBIAUT010000001.1"/>
</dbReference>
<feature type="signal peptide" evidence="1">
    <location>
        <begin position="1"/>
        <end position="31"/>
    </location>
</feature>
<keyword evidence="1" id="KW-0732">Signal</keyword>
<protein>
    <submittedName>
        <fullName evidence="2">Uncharacterized protein</fullName>
    </submittedName>
</protein>
<gene>
    <name evidence="2" type="ORF">ACFYZM_04015</name>
</gene>
<keyword evidence="3" id="KW-1185">Reference proteome</keyword>
<dbReference type="Proteomes" id="UP001602123">
    <property type="component" value="Unassembled WGS sequence"/>
</dbReference>
<organism evidence="2 3">
    <name type="scientific">Streptomyces nondiastaticus</name>
    <dbReference type="NCBI Taxonomy" id="3154512"/>
    <lineage>
        <taxon>Bacteria</taxon>
        <taxon>Bacillati</taxon>
        <taxon>Actinomycetota</taxon>
        <taxon>Actinomycetes</taxon>
        <taxon>Kitasatosporales</taxon>
        <taxon>Streptomycetaceae</taxon>
        <taxon>Streptomyces</taxon>
    </lineage>
</organism>
<name>A0ABW6TU55_9ACTN</name>
<comment type="caution">
    <text evidence="2">The sequence shown here is derived from an EMBL/GenBank/DDBJ whole genome shotgun (WGS) entry which is preliminary data.</text>
</comment>
<accession>A0ABW6TU55</accession>
<proteinExistence type="predicted"/>
<evidence type="ECO:0000256" key="1">
    <source>
        <dbReference type="SAM" id="SignalP"/>
    </source>
</evidence>